<feature type="chain" id="PRO_5045448773" evidence="2">
    <location>
        <begin position="24"/>
        <end position="556"/>
    </location>
</feature>
<feature type="region of interest" description="Disordered" evidence="1">
    <location>
        <begin position="88"/>
        <end position="108"/>
    </location>
</feature>
<dbReference type="InterPro" id="IPR017850">
    <property type="entry name" value="Alkaline_phosphatase_core_sf"/>
</dbReference>
<feature type="domain" description="PA14" evidence="3">
    <location>
        <begin position="412"/>
        <end position="550"/>
    </location>
</feature>
<dbReference type="SUPFAM" id="SSF56988">
    <property type="entry name" value="Anthrax protective antigen"/>
    <property type="match status" value="1"/>
</dbReference>
<dbReference type="RefSeq" id="WP_346755784.1">
    <property type="nucleotide sequence ID" value="NZ_JAUJEB010000001.1"/>
</dbReference>
<evidence type="ECO:0000313" key="5">
    <source>
        <dbReference type="Proteomes" id="UP001172083"/>
    </source>
</evidence>
<feature type="signal peptide" evidence="2">
    <location>
        <begin position="1"/>
        <end position="23"/>
    </location>
</feature>
<organism evidence="4 5">
    <name type="scientific">Agaribacillus aureus</name>
    <dbReference type="NCBI Taxonomy" id="3051825"/>
    <lineage>
        <taxon>Bacteria</taxon>
        <taxon>Pseudomonadati</taxon>
        <taxon>Bacteroidota</taxon>
        <taxon>Cytophagia</taxon>
        <taxon>Cytophagales</taxon>
        <taxon>Splendidivirgaceae</taxon>
        <taxon>Agaribacillus</taxon>
    </lineage>
</organism>
<reference evidence="4" key="1">
    <citation type="submission" date="2023-06" db="EMBL/GenBank/DDBJ databases">
        <title>Genomic of Agaribacillus aureum.</title>
        <authorList>
            <person name="Wang G."/>
        </authorList>
    </citation>
    <scope>NUCLEOTIDE SEQUENCE</scope>
    <source>
        <strain evidence="4">BMA12</strain>
    </source>
</reference>
<dbReference type="Pfam" id="PF13290">
    <property type="entry name" value="CHB_HEX_C_1"/>
    <property type="match status" value="1"/>
</dbReference>
<dbReference type="EMBL" id="JAUJEB010000001">
    <property type="protein sequence ID" value="MDN5210440.1"/>
    <property type="molecule type" value="Genomic_DNA"/>
</dbReference>
<sequence length="556" mass="61557">MKLNVYNPAPLLFSLTSAIFLYACTNGSNQTTLKQRTSHLIVIGVDGMSPDGIINAETPVMDQLIKEGSHTLNARGVLPTSSSTNWASMVSGAGPEQHGITSNGWERDDHTLPAVTTGREKIFPTIFSVIKNQKPDLKMAAIYDWGGFGRLIERSILDYDRNGEDEDITAKLAIDYIKSEQPHFLFVHLDHVDHAGHHYGHKTSDYYKSVTKADKLIGEIIQASKDAGLFEETIFIVSADHGGIGYGHGGETLDEIEIPFIIYGKGIKKNKRISQEVYQYDNAATVAYAFGLKQPYAWIGKPVKSVFEGNPDPVLDKNTVVRVPAPVIIPKPNLYEPAGGLFIDENAVLKIESSDEVKVRYTLDGQEPTENSPVYSDPITLDKTTVVMARAFGAGQETSRTAKAYFRVVHSDNGNGVRYDYFEGTGWHSLPLFEKLKPLKSGSSFQIRIDSINDRKDQFAIRYSTYLKIEQAGSYKFYLVSDDGSKLFINNQLIVDNDGGHGAIERSGTAELEAGMALLEVTYFNEGGGYWLDTYYKGPGIPKQIIPADKLFLNRE</sequence>
<dbReference type="SMART" id="SM00758">
    <property type="entry name" value="PA14"/>
    <property type="match status" value="1"/>
</dbReference>
<dbReference type="Gene3D" id="3.40.720.10">
    <property type="entry name" value="Alkaline Phosphatase, subunit A"/>
    <property type="match status" value="2"/>
</dbReference>
<accession>A0ABT8L0T4</accession>
<dbReference type="Gene3D" id="3.90.182.10">
    <property type="entry name" value="Toxin - Anthrax Protective Antigen,domain 1"/>
    <property type="match status" value="1"/>
</dbReference>
<dbReference type="PROSITE" id="PS51820">
    <property type="entry name" value="PA14"/>
    <property type="match status" value="1"/>
</dbReference>
<dbReference type="InterPro" id="IPR002591">
    <property type="entry name" value="Phosphodiest/P_Trfase"/>
</dbReference>
<name>A0ABT8L0T4_9BACT</name>
<dbReference type="InterPro" id="IPR059177">
    <property type="entry name" value="GH29D-like_dom"/>
</dbReference>
<dbReference type="Pfam" id="PF01663">
    <property type="entry name" value="Phosphodiest"/>
    <property type="match status" value="1"/>
</dbReference>
<dbReference type="CDD" id="cd00016">
    <property type="entry name" value="ALP_like"/>
    <property type="match status" value="1"/>
</dbReference>
<dbReference type="PANTHER" id="PTHR10151">
    <property type="entry name" value="ECTONUCLEOTIDE PYROPHOSPHATASE/PHOSPHODIESTERASE"/>
    <property type="match status" value="1"/>
</dbReference>
<dbReference type="InterPro" id="IPR037524">
    <property type="entry name" value="PA14/GLEYA"/>
</dbReference>
<evidence type="ECO:0000256" key="1">
    <source>
        <dbReference type="SAM" id="MobiDB-lite"/>
    </source>
</evidence>
<evidence type="ECO:0000259" key="3">
    <source>
        <dbReference type="PROSITE" id="PS51820"/>
    </source>
</evidence>
<comment type="caution">
    <text evidence="4">The sequence shown here is derived from an EMBL/GenBank/DDBJ whole genome shotgun (WGS) entry which is preliminary data.</text>
</comment>
<dbReference type="Pfam" id="PF07691">
    <property type="entry name" value="PA14"/>
    <property type="match status" value="1"/>
</dbReference>
<protein>
    <submittedName>
        <fullName evidence="4">Alkaline phosphatase family protein</fullName>
    </submittedName>
</protein>
<gene>
    <name evidence="4" type="ORF">QQ020_00225</name>
</gene>
<evidence type="ECO:0000313" key="4">
    <source>
        <dbReference type="EMBL" id="MDN5210440.1"/>
    </source>
</evidence>
<keyword evidence="5" id="KW-1185">Reference proteome</keyword>
<dbReference type="InterPro" id="IPR011658">
    <property type="entry name" value="PA14_dom"/>
</dbReference>
<keyword evidence="2" id="KW-0732">Signal</keyword>
<proteinExistence type="predicted"/>
<dbReference type="PROSITE" id="PS51257">
    <property type="entry name" value="PROKAR_LIPOPROTEIN"/>
    <property type="match status" value="1"/>
</dbReference>
<dbReference type="PANTHER" id="PTHR10151:SF120">
    <property type="entry name" value="BIS(5'-ADENOSYL)-TRIPHOSPHATASE"/>
    <property type="match status" value="1"/>
</dbReference>
<evidence type="ECO:0000256" key="2">
    <source>
        <dbReference type="SAM" id="SignalP"/>
    </source>
</evidence>
<dbReference type="SUPFAM" id="SSF53649">
    <property type="entry name" value="Alkaline phosphatase-like"/>
    <property type="match status" value="1"/>
</dbReference>
<dbReference type="Proteomes" id="UP001172083">
    <property type="component" value="Unassembled WGS sequence"/>
</dbReference>